<dbReference type="PANTHER" id="PTHR43479:SF11">
    <property type="entry name" value="ACREF_ENVCD OPERON REPRESSOR-RELATED"/>
    <property type="match status" value="1"/>
</dbReference>
<comment type="caution">
    <text evidence="4">The sequence shown here is derived from an EMBL/GenBank/DDBJ whole genome shotgun (WGS) entry which is preliminary data.</text>
</comment>
<evidence type="ECO:0000313" key="5">
    <source>
        <dbReference type="Proteomes" id="UP001221217"/>
    </source>
</evidence>
<protein>
    <submittedName>
        <fullName evidence="4">Helix-turn-helix domain containing protein</fullName>
    </submittedName>
</protein>
<feature type="DNA-binding region" description="H-T-H motif" evidence="2">
    <location>
        <begin position="35"/>
        <end position="54"/>
    </location>
</feature>
<reference evidence="4 5" key="1">
    <citation type="submission" date="2022-12" db="EMBL/GenBank/DDBJ databases">
        <title>Metagenome assembled genome from gulf of manar.</title>
        <authorList>
            <person name="Kohli P."/>
            <person name="Pk S."/>
            <person name="Venkata Ramana C."/>
            <person name="Sasikala C."/>
        </authorList>
    </citation>
    <scope>NUCLEOTIDE SEQUENCE [LARGE SCALE GENOMIC DNA]</scope>
    <source>
        <strain evidence="4">JB008</strain>
    </source>
</reference>
<dbReference type="PRINTS" id="PR00455">
    <property type="entry name" value="HTHTETR"/>
</dbReference>
<sequence>MNAITHRQRQAIETKLKITRIAINLFKQRGFSDVTVRDICTSASISIGTFYHHFESKEEIVNTSHRQMDRLWEERISNYEGVNTKEDIIFHFAEAGRLIQELGWDLAAASYRQLITSHNKYAVQNDRPISNVMRRIIGDAIASGSLPADTDQEEMIEVLIRCSRGVLFDWCLRNGEYDLPSKIRSDMTLVLNNFF</sequence>
<dbReference type="InterPro" id="IPR009057">
    <property type="entry name" value="Homeodomain-like_sf"/>
</dbReference>
<evidence type="ECO:0000256" key="2">
    <source>
        <dbReference type="PROSITE-ProRule" id="PRU00335"/>
    </source>
</evidence>
<dbReference type="InterPro" id="IPR036271">
    <property type="entry name" value="Tet_transcr_reg_TetR-rel_C_sf"/>
</dbReference>
<keyword evidence="1 2" id="KW-0238">DNA-binding</keyword>
<dbReference type="SUPFAM" id="SSF48498">
    <property type="entry name" value="Tetracyclin repressor-like, C-terminal domain"/>
    <property type="match status" value="1"/>
</dbReference>
<dbReference type="PROSITE" id="PS01081">
    <property type="entry name" value="HTH_TETR_1"/>
    <property type="match status" value="1"/>
</dbReference>
<organism evidence="4 5">
    <name type="scientific">Candidatus Thalassospirochaeta sargassi</name>
    <dbReference type="NCBI Taxonomy" id="3119039"/>
    <lineage>
        <taxon>Bacteria</taxon>
        <taxon>Pseudomonadati</taxon>
        <taxon>Spirochaetota</taxon>
        <taxon>Spirochaetia</taxon>
        <taxon>Spirochaetales</taxon>
        <taxon>Spirochaetaceae</taxon>
        <taxon>Candidatus Thalassospirochaeta</taxon>
    </lineage>
</organism>
<dbReference type="PANTHER" id="PTHR43479">
    <property type="entry name" value="ACREF/ENVCD OPERON REPRESSOR-RELATED"/>
    <property type="match status" value="1"/>
</dbReference>
<dbReference type="InterPro" id="IPR001647">
    <property type="entry name" value="HTH_TetR"/>
</dbReference>
<dbReference type="Proteomes" id="UP001221217">
    <property type="component" value="Unassembled WGS sequence"/>
</dbReference>
<dbReference type="InterPro" id="IPR023772">
    <property type="entry name" value="DNA-bd_HTH_TetR-type_CS"/>
</dbReference>
<dbReference type="Gene3D" id="1.10.357.10">
    <property type="entry name" value="Tetracycline Repressor, domain 2"/>
    <property type="match status" value="1"/>
</dbReference>
<feature type="domain" description="HTH tetR-type" evidence="3">
    <location>
        <begin position="12"/>
        <end position="72"/>
    </location>
</feature>
<dbReference type="SUPFAM" id="SSF46689">
    <property type="entry name" value="Homeodomain-like"/>
    <property type="match status" value="1"/>
</dbReference>
<dbReference type="EMBL" id="JAQQAL010000017">
    <property type="protein sequence ID" value="MDC7226712.1"/>
    <property type="molecule type" value="Genomic_DNA"/>
</dbReference>
<name>A0AAJ1MJM6_9SPIO</name>
<dbReference type="PROSITE" id="PS50977">
    <property type="entry name" value="HTH_TETR_2"/>
    <property type="match status" value="1"/>
</dbReference>
<dbReference type="Pfam" id="PF00440">
    <property type="entry name" value="TetR_N"/>
    <property type="match status" value="1"/>
</dbReference>
<dbReference type="InterPro" id="IPR050624">
    <property type="entry name" value="HTH-type_Tx_Regulator"/>
</dbReference>
<accession>A0AAJ1MJM6</accession>
<proteinExistence type="predicted"/>
<evidence type="ECO:0000256" key="1">
    <source>
        <dbReference type="ARBA" id="ARBA00023125"/>
    </source>
</evidence>
<dbReference type="AlphaFoldDB" id="A0AAJ1MJM6"/>
<dbReference type="GO" id="GO:0003677">
    <property type="term" value="F:DNA binding"/>
    <property type="evidence" value="ECO:0007669"/>
    <property type="project" value="UniProtKB-UniRule"/>
</dbReference>
<evidence type="ECO:0000259" key="3">
    <source>
        <dbReference type="PROSITE" id="PS50977"/>
    </source>
</evidence>
<gene>
    <name evidence="4" type="ORF">PQJ61_08100</name>
</gene>
<evidence type="ECO:0000313" key="4">
    <source>
        <dbReference type="EMBL" id="MDC7226712.1"/>
    </source>
</evidence>